<dbReference type="Gene3D" id="2.30.110.10">
    <property type="entry name" value="Electron Transport, Fmn-binding Protein, Chain A"/>
    <property type="match status" value="1"/>
</dbReference>
<dbReference type="SUPFAM" id="SSF50475">
    <property type="entry name" value="FMN-binding split barrel"/>
    <property type="match status" value="1"/>
</dbReference>
<dbReference type="InterPro" id="IPR007396">
    <property type="entry name" value="TR_PAI2-type"/>
</dbReference>
<dbReference type="KEGG" id="shm:Shewmr7_2407"/>
<dbReference type="AlphaFoldDB" id="Q0HU12"/>
<evidence type="ECO:0000313" key="1">
    <source>
        <dbReference type="EMBL" id="ABI43393.1"/>
    </source>
</evidence>
<reference evidence="1" key="1">
    <citation type="submission" date="2006-08" db="EMBL/GenBank/DDBJ databases">
        <title>Complete sequence of Chromosome1 of Shewanella sp. MR-7.</title>
        <authorList>
            <consortium name="US DOE Joint Genome Institute"/>
            <person name="Copeland A."/>
            <person name="Lucas S."/>
            <person name="Lapidus A."/>
            <person name="Barry K."/>
            <person name="Detter J.C."/>
            <person name="Glavina del Rio T."/>
            <person name="Hammon N."/>
            <person name="Israni S."/>
            <person name="Dalin E."/>
            <person name="Tice H."/>
            <person name="Pitluck S."/>
            <person name="Kiss H."/>
            <person name="Brettin T."/>
            <person name="Bruce D."/>
            <person name="Han C."/>
            <person name="Tapia R."/>
            <person name="Gilna P."/>
            <person name="Schmutz J."/>
            <person name="Larimer F."/>
            <person name="Land M."/>
            <person name="Hauser L."/>
            <person name="Kyrpides N."/>
            <person name="Mikhailova N."/>
            <person name="Nealson K."/>
            <person name="Konstantinidis K."/>
            <person name="Klappenbach J."/>
            <person name="Tiedje J."/>
            <person name="Richardson P."/>
        </authorList>
    </citation>
    <scope>NUCLEOTIDE SEQUENCE</scope>
    <source>
        <strain evidence="1">MR-7</strain>
    </source>
</reference>
<dbReference type="PANTHER" id="PTHR35802">
    <property type="entry name" value="PROTEASE SYNTHASE AND SPORULATION PROTEIN PAI 2"/>
    <property type="match status" value="1"/>
</dbReference>
<accession>Q0HU12</accession>
<name>Q0HU12_SHESR</name>
<organism evidence="1">
    <name type="scientific">Shewanella sp. (strain MR-7)</name>
    <dbReference type="NCBI Taxonomy" id="60481"/>
    <lineage>
        <taxon>Bacteria</taxon>
        <taxon>Pseudomonadati</taxon>
        <taxon>Pseudomonadota</taxon>
        <taxon>Gammaproteobacteria</taxon>
        <taxon>Alteromonadales</taxon>
        <taxon>Shewanellaceae</taxon>
        <taxon>Shewanella</taxon>
    </lineage>
</organism>
<proteinExistence type="predicted"/>
<dbReference type="HOGENOM" id="CLU_065853_3_0_6"/>
<dbReference type="PANTHER" id="PTHR35802:SF1">
    <property type="entry name" value="PROTEASE SYNTHASE AND SPORULATION PROTEIN PAI 2"/>
    <property type="match status" value="1"/>
</dbReference>
<sequence>MGSKKNFLSSNTPNMTRLDMYIPKNMALHDKQAIADLINQFGFGLLISPSLEATHLPLLYEAAEDGQEYLYGHMAKANGHWQQLDGQQVLVVFSGPHSYISPTWYASGPAVPTWNYAAVHCTGRVEILDASAAAKAIDKLIEKYEPSLSGNAAIMPAEYVDKLSQAIVGFRVIVDSIQAKEKLGQHRKREDQMGVYHALANSASAESRALAEYMLNRNLGTGQNKEA</sequence>
<dbReference type="Pfam" id="PF04299">
    <property type="entry name" value="FMN_bind_2"/>
    <property type="match status" value="1"/>
</dbReference>
<dbReference type="InterPro" id="IPR012349">
    <property type="entry name" value="Split_barrel_FMN-bd"/>
</dbReference>
<dbReference type="EMBL" id="CP000444">
    <property type="protein sequence ID" value="ABI43393.1"/>
    <property type="molecule type" value="Genomic_DNA"/>
</dbReference>
<dbReference type="PIRSF" id="PIRSF010372">
    <property type="entry name" value="PaiB"/>
    <property type="match status" value="1"/>
</dbReference>
<gene>
    <name evidence="1" type="ordered locus">Shewmr7_2407</name>
</gene>
<protein>
    <submittedName>
        <fullName evidence="1">Negative transcriptional regulator</fullName>
    </submittedName>
</protein>